<keyword evidence="4" id="KW-1185">Reference proteome</keyword>
<comment type="caution">
    <text evidence="3">The sequence shown here is derived from an EMBL/GenBank/DDBJ whole genome shotgun (WGS) entry which is preliminary data.</text>
</comment>
<dbReference type="PANTHER" id="PTHR11280">
    <property type="entry name" value="GLUCOSAMINE-6-PHOSPHATE ISOMERASE"/>
    <property type="match status" value="1"/>
</dbReference>
<evidence type="ECO:0000256" key="1">
    <source>
        <dbReference type="ARBA" id="ARBA00023277"/>
    </source>
</evidence>
<evidence type="ECO:0000259" key="2">
    <source>
        <dbReference type="Pfam" id="PF01182"/>
    </source>
</evidence>
<proteinExistence type="predicted"/>
<feature type="domain" description="Glucosamine/galactosamine-6-phosphate isomerase" evidence="2">
    <location>
        <begin position="25"/>
        <end position="244"/>
    </location>
</feature>
<dbReference type="InterPro" id="IPR037171">
    <property type="entry name" value="NagB/RpiA_transferase-like"/>
</dbReference>
<protein>
    <submittedName>
        <fullName evidence="3">6-phosphogluconolactonase</fullName>
    </submittedName>
</protein>
<dbReference type="SUPFAM" id="SSF100950">
    <property type="entry name" value="NagB/RpiA/CoA transferase-like"/>
    <property type="match status" value="1"/>
</dbReference>
<gene>
    <name evidence="3" type="ORF">IXB28_15550</name>
</gene>
<dbReference type="Pfam" id="PF01182">
    <property type="entry name" value="Glucosamine_iso"/>
    <property type="match status" value="1"/>
</dbReference>
<organism evidence="3 4">
    <name type="scientific">Leptothoe kymatousa TAU-MAC 1615</name>
    <dbReference type="NCBI Taxonomy" id="2364775"/>
    <lineage>
        <taxon>Bacteria</taxon>
        <taxon>Bacillati</taxon>
        <taxon>Cyanobacteriota</taxon>
        <taxon>Cyanophyceae</taxon>
        <taxon>Nodosilineales</taxon>
        <taxon>Cymatolegaceae</taxon>
        <taxon>Leptothoe</taxon>
        <taxon>Leptothoe kymatousa</taxon>
    </lineage>
</organism>
<name>A0ABS5Y725_9CYAN</name>
<evidence type="ECO:0000313" key="4">
    <source>
        <dbReference type="Proteomes" id="UP001196661"/>
    </source>
</evidence>
<dbReference type="EMBL" id="JADOER010000015">
    <property type="protein sequence ID" value="MBT9313628.1"/>
    <property type="molecule type" value="Genomic_DNA"/>
</dbReference>
<dbReference type="InterPro" id="IPR004547">
    <property type="entry name" value="Glucosamine6P_isomerase"/>
</dbReference>
<dbReference type="PANTHER" id="PTHR11280:SF6">
    <property type="entry name" value="GLUCOSAMINE-6-PHOSPHATE ISOMERASE NAGB"/>
    <property type="match status" value="1"/>
</dbReference>
<accession>A0ABS5Y725</accession>
<dbReference type="InterPro" id="IPR006148">
    <property type="entry name" value="Glc/Gal-6P_isomerase"/>
</dbReference>
<dbReference type="Proteomes" id="UP001196661">
    <property type="component" value="Unassembled WGS sequence"/>
</dbReference>
<evidence type="ECO:0000313" key="3">
    <source>
        <dbReference type="EMBL" id="MBT9313628.1"/>
    </source>
</evidence>
<sequence>MRTIQTPTVCRIKQVDNLQVQICLDPDMLAQAAAQQIIAQLTHTLQQQATATVVFATGRSQLGLLNYLRQDRTVDWSRVVGLHLDEFLGLPSEHPASFGYYLRQHIAQWLPFKAFHYLHGDALEPMAECDRYTRLLTQAPIDLCLLGVGNNGHLAFNDPAVANFNDPRWVKLVRLDHPNRQQQLTSEHFEQLQDVPTHALTLTLSAISSARHTLCCVFGQSKAAILHQLLTMVPAATCPASMLRLGGHHRLLTDEATYQLAQKAASLEEKHFPH</sequence>
<dbReference type="Gene3D" id="3.40.50.1360">
    <property type="match status" value="1"/>
</dbReference>
<reference evidence="3 4" key="1">
    <citation type="journal article" date="2021" name="Mar. Drugs">
        <title>Genome Reduction and Secondary Metabolism of the Marine Sponge-Associated Cyanobacterium Leptothoe.</title>
        <authorList>
            <person name="Konstantinou D."/>
            <person name="Popin R.V."/>
            <person name="Fewer D.P."/>
            <person name="Sivonen K."/>
            <person name="Gkelis S."/>
        </authorList>
    </citation>
    <scope>NUCLEOTIDE SEQUENCE [LARGE SCALE GENOMIC DNA]</scope>
    <source>
        <strain evidence="3 4">TAU-MAC 1615</strain>
    </source>
</reference>
<keyword evidence="1" id="KW-0119">Carbohydrate metabolism</keyword>
<dbReference type="RefSeq" id="WP_215619517.1">
    <property type="nucleotide sequence ID" value="NZ_JADOER010000015.1"/>
</dbReference>